<proteinExistence type="predicted"/>
<name>A0ABD1RVK8_9LAMI</name>
<evidence type="ECO:0000313" key="2">
    <source>
        <dbReference type="Proteomes" id="UP001604336"/>
    </source>
</evidence>
<accession>A0ABD1RVK8</accession>
<comment type="caution">
    <text evidence="1">The sequence shown here is derived from an EMBL/GenBank/DDBJ whole genome shotgun (WGS) entry which is preliminary data.</text>
</comment>
<dbReference type="Proteomes" id="UP001604336">
    <property type="component" value="Unassembled WGS sequence"/>
</dbReference>
<organism evidence="1 2">
    <name type="scientific">Abeliophyllum distichum</name>
    <dbReference type="NCBI Taxonomy" id="126358"/>
    <lineage>
        <taxon>Eukaryota</taxon>
        <taxon>Viridiplantae</taxon>
        <taxon>Streptophyta</taxon>
        <taxon>Embryophyta</taxon>
        <taxon>Tracheophyta</taxon>
        <taxon>Spermatophyta</taxon>
        <taxon>Magnoliopsida</taxon>
        <taxon>eudicotyledons</taxon>
        <taxon>Gunneridae</taxon>
        <taxon>Pentapetalae</taxon>
        <taxon>asterids</taxon>
        <taxon>lamiids</taxon>
        <taxon>Lamiales</taxon>
        <taxon>Oleaceae</taxon>
        <taxon>Forsythieae</taxon>
        <taxon>Abeliophyllum</taxon>
    </lineage>
</organism>
<dbReference type="AlphaFoldDB" id="A0ABD1RVK8"/>
<dbReference type="EMBL" id="JBFOLK010000008">
    <property type="protein sequence ID" value="KAL2492470.1"/>
    <property type="molecule type" value="Genomic_DNA"/>
</dbReference>
<protein>
    <submittedName>
        <fullName evidence="1">Late blight resistance proteinR1A-10</fullName>
    </submittedName>
</protein>
<keyword evidence="2" id="KW-1185">Reference proteome</keyword>
<gene>
    <name evidence="1" type="ORF">Adt_28098</name>
</gene>
<reference evidence="2" key="1">
    <citation type="submission" date="2024-07" db="EMBL/GenBank/DDBJ databases">
        <title>Two chromosome-level genome assemblies of Korean endemic species Abeliophyllum distichum and Forsythia ovata (Oleaceae).</title>
        <authorList>
            <person name="Jang H."/>
        </authorList>
    </citation>
    <scope>NUCLEOTIDE SEQUENCE [LARGE SCALE GENOMIC DNA]</scope>
</reference>
<evidence type="ECO:0000313" key="1">
    <source>
        <dbReference type="EMBL" id="KAL2492470.1"/>
    </source>
</evidence>
<sequence>MNKLLQDIDSVTEEVTKTKSALEDLLSRNLVRDGSLRRASVGKSTMAGFDDDLTKIKDRLTQSSSKLEIVSIFKDPLITQKFDTRIWLKCLHKYHVKDILLGLLNSMMVLTDRIGGESDEEFAELVYKSLKEWRYLIVRCQQFYVFNNILQVYGSHK</sequence>